<name>A0AAW0C634_9AGAR</name>
<protein>
    <recommendedName>
        <fullName evidence="7">Zn(2)-C6 fungal-type domain-containing protein</fullName>
    </recommendedName>
</protein>
<feature type="compositionally biased region" description="Polar residues" evidence="6">
    <location>
        <begin position="1"/>
        <end position="11"/>
    </location>
</feature>
<dbReference type="CDD" id="cd00067">
    <property type="entry name" value="GAL4"/>
    <property type="match status" value="1"/>
</dbReference>
<keyword evidence="5" id="KW-0539">Nucleus</keyword>
<comment type="subcellular location">
    <subcellularLocation>
        <location evidence="1">Nucleus</location>
    </subcellularLocation>
</comment>
<organism evidence="8 9">
    <name type="scientific">Paramarasmius palmivorus</name>
    <dbReference type="NCBI Taxonomy" id="297713"/>
    <lineage>
        <taxon>Eukaryota</taxon>
        <taxon>Fungi</taxon>
        <taxon>Dikarya</taxon>
        <taxon>Basidiomycota</taxon>
        <taxon>Agaricomycotina</taxon>
        <taxon>Agaricomycetes</taxon>
        <taxon>Agaricomycetidae</taxon>
        <taxon>Agaricales</taxon>
        <taxon>Marasmiineae</taxon>
        <taxon>Marasmiaceae</taxon>
        <taxon>Paramarasmius</taxon>
    </lineage>
</organism>
<keyword evidence="9" id="KW-1185">Reference proteome</keyword>
<keyword evidence="4" id="KW-0804">Transcription</keyword>
<evidence type="ECO:0000256" key="3">
    <source>
        <dbReference type="ARBA" id="ARBA00023125"/>
    </source>
</evidence>
<dbReference type="AlphaFoldDB" id="A0AAW0C634"/>
<evidence type="ECO:0000313" key="8">
    <source>
        <dbReference type="EMBL" id="KAK7033533.1"/>
    </source>
</evidence>
<dbReference type="GO" id="GO:0008270">
    <property type="term" value="F:zinc ion binding"/>
    <property type="evidence" value="ECO:0007669"/>
    <property type="project" value="InterPro"/>
</dbReference>
<dbReference type="CDD" id="cd12148">
    <property type="entry name" value="fungal_TF_MHR"/>
    <property type="match status" value="1"/>
</dbReference>
<dbReference type="Proteomes" id="UP001383192">
    <property type="component" value="Unassembled WGS sequence"/>
</dbReference>
<reference evidence="8 9" key="1">
    <citation type="submission" date="2024-01" db="EMBL/GenBank/DDBJ databases">
        <title>A draft genome for a cacao thread blight-causing isolate of Paramarasmius palmivorus.</title>
        <authorList>
            <person name="Baruah I.K."/>
            <person name="Bukari Y."/>
            <person name="Amoako-Attah I."/>
            <person name="Meinhardt L.W."/>
            <person name="Bailey B.A."/>
            <person name="Cohen S.P."/>
        </authorList>
    </citation>
    <scope>NUCLEOTIDE SEQUENCE [LARGE SCALE GENOMIC DNA]</scope>
    <source>
        <strain evidence="8 9">GH-12</strain>
    </source>
</reference>
<dbReference type="InterPro" id="IPR036864">
    <property type="entry name" value="Zn2-C6_fun-type_DNA-bd_sf"/>
</dbReference>
<keyword evidence="3" id="KW-0238">DNA-binding</keyword>
<dbReference type="GO" id="GO:0000976">
    <property type="term" value="F:transcription cis-regulatory region binding"/>
    <property type="evidence" value="ECO:0007669"/>
    <property type="project" value="TreeGrafter"/>
</dbReference>
<dbReference type="PANTHER" id="PTHR31845">
    <property type="entry name" value="FINGER DOMAIN PROTEIN, PUTATIVE-RELATED"/>
    <property type="match status" value="1"/>
</dbReference>
<evidence type="ECO:0000259" key="7">
    <source>
        <dbReference type="PROSITE" id="PS50048"/>
    </source>
</evidence>
<accession>A0AAW0C634</accession>
<feature type="compositionally biased region" description="Low complexity" evidence="6">
    <location>
        <begin position="110"/>
        <end position="121"/>
    </location>
</feature>
<feature type="region of interest" description="Disordered" evidence="6">
    <location>
        <begin position="1"/>
        <end position="20"/>
    </location>
</feature>
<feature type="domain" description="Zn(2)-C6 fungal-type" evidence="7">
    <location>
        <begin position="21"/>
        <end position="58"/>
    </location>
</feature>
<dbReference type="InterPro" id="IPR051089">
    <property type="entry name" value="prtT"/>
</dbReference>
<dbReference type="InterPro" id="IPR001138">
    <property type="entry name" value="Zn2Cys6_DnaBD"/>
</dbReference>
<evidence type="ECO:0000256" key="1">
    <source>
        <dbReference type="ARBA" id="ARBA00004123"/>
    </source>
</evidence>
<comment type="caution">
    <text evidence="8">The sequence shown here is derived from an EMBL/GenBank/DDBJ whole genome shotgun (WGS) entry which is preliminary data.</text>
</comment>
<gene>
    <name evidence="8" type="ORF">VNI00_012757</name>
</gene>
<evidence type="ECO:0000313" key="9">
    <source>
        <dbReference type="Proteomes" id="UP001383192"/>
    </source>
</evidence>
<dbReference type="EMBL" id="JAYKXP010000061">
    <property type="protein sequence ID" value="KAK7033533.1"/>
    <property type="molecule type" value="Genomic_DNA"/>
</dbReference>
<dbReference type="Gene3D" id="4.10.240.10">
    <property type="entry name" value="Zn(2)-C6 fungal-type DNA-binding domain"/>
    <property type="match status" value="1"/>
</dbReference>
<evidence type="ECO:0000256" key="2">
    <source>
        <dbReference type="ARBA" id="ARBA00023015"/>
    </source>
</evidence>
<evidence type="ECO:0000256" key="5">
    <source>
        <dbReference type="ARBA" id="ARBA00023242"/>
    </source>
</evidence>
<dbReference type="GO" id="GO:0000981">
    <property type="term" value="F:DNA-binding transcription factor activity, RNA polymerase II-specific"/>
    <property type="evidence" value="ECO:0007669"/>
    <property type="project" value="InterPro"/>
</dbReference>
<dbReference type="SUPFAM" id="SSF57701">
    <property type="entry name" value="Zn2/Cys6 DNA-binding domain"/>
    <property type="match status" value="1"/>
</dbReference>
<feature type="region of interest" description="Disordered" evidence="6">
    <location>
        <begin position="87"/>
        <end position="128"/>
    </location>
</feature>
<evidence type="ECO:0000256" key="4">
    <source>
        <dbReference type="ARBA" id="ARBA00023163"/>
    </source>
</evidence>
<evidence type="ECO:0000256" key="6">
    <source>
        <dbReference type="SAM" id="MobiDB-lite"/>
    </source>
</evidence>
<sequence length="699" mass="77784">MKRANDNSTSQPHKRTKASQACQSCRKNKTRCELLDGVPQSGSLRCHRCKVLGATCSFENSSIIHLPSASNTNAPAVQTIVINDSRCARTTPPPEPQRELPYLTPPNDSPPSISGSEPPSSTYFSKMEPEDLVPSSKIPWGPSNPSNDWTATPLLSIHHLANNSGKDTEILLEQQMKELGVERYTDQRLSDILTEDQVARLLERYNEYYAPWLCLPPSQSQVRTPLLDLVRASAAARGMDPITRRTVLPRMQKLIEETFLNKIMLNSTLSMESVEALMILCCWPPVCSAGYKEQRDPRMLVGSAVGLAMNLNLAQASSLRQEAVAAGSTQLEDITNKARMWLSLTILESSLCIGTGRDPVSRRAERDRSFVDPTSMRNMESARDIRLGYMSEVLSLVEQGCRIRLSSPSDLEKFLAEAEGVMALLKCVTTFSNPLPVVVPYDKFWFEMMALQMHGWRLAFYHHLFREIRTVMHGHNSQSWVKTEVKGMSIALSLGHDAVEAAQAILTIIVAQQDTKRLGSSPDHIFTMVTFAAVWLIVSNFSVYQLSRVSLGWASERLIILAAEKLSQVSQTPNHLPAKCSHLITRLINAWDARETLVKDMPMSSKKCLMSELGSPKQASSLSSRISAERTTMASAAEEQLASDPGYADIGMPTPNPQTWAAYSSDWLMDSQQFWAAFMDNFGTEGEISHCSSYYYYGL</sequence>
<dbReference type="SMART" id="SM00066">
    <property type="entry name" value="GAL4"/>
    <property type="match status" value="1"/>
</dbReference>
<keyword evidence="2" id="KW-0805">Transcription regulation</keyword>
<proteinExistence type="predicted"/>
<dbReference type="PANTHER" id="PTHR31845:SF17">
    <property type="entry name" value="ZN(II)2CYS6 TRANSCRIPTION FACTOR (EUROFUNG)"/>
    <property type="match status" value="1"/>
</dbReference>
<dbReference type="Pfam" id="PF00172">
    <property type="entry name" value="Zn_clus"/>
    <property type="match status" value="1"/>
</dbReference>
<dbReference type="PROSITE" id="PS50048">
    <property type="entry name" value="ZN2_CY6_FUNGAL_2"/>
    <property type="match status" value="1"/>
</dbReference>
<dbReference type="GO" id="GO:0005634">
    <property type="term" value="C:nucleus"/>
    <property type="evidence" value="ECO:0007669"/>
    <property type="project" value="UniProtKB-SubCell"/>
</dbReference>